<protein>
    <recommendedName>
        <fullName evidence="7">DNA 3'-5' helicase</fullName>
        <ecNumber evidence="7">5.6.2.4</ecNumber>
    </recommendedName>
</protein>
<dbReference type="EC" id="5.6.2.4" evidence="7"/>
<keyword evidence="1 9" id="KW-0547">Nucleotide-binding</keyword>
<name>A0ABT8F7S7_9BACT</name>
<feature type="binding site" evidence="9">
    <location>
        <begin position="12"/>
        <end position="19"/>
    </location>
    <ligand>
        <name>ATP</name>
        <dbReference type="ChEBI" id="CHEBI:30616"/>
    </ligand>
</feature>
<evidence type="ECO:0000313" key="13">
    <source>
        <dbReference type="Proteomes" id="UP001168552"/>
    </source>
</evidence>
<sequence length="1082" mass="123769">MIDQATLQVFKSSAGSGKTYTLTREYLLLALRAPWYFQHILAVTFTNKATQEMKMRILEELNLLKSSESSSLVPFLTDKLDCTEKQLQEKAQKALSYLLHHYSHFSVTTIDSFFQKVIRTFTREVGLRGGYGIEMDTEKVLDEAIDLLLMDLGENETLTKRLIAFAETKVEEGKSWDIKREIKRIGREIFSEEFKKVESSLLAHEQQVDFWKEFDGDLKKSIHSFDSKLQAIGKEALKVIDAWALEVDDFIYGNGGPAQYFHYLAEKRTDKYLPGSRALTAAEDPQAWASKKAPKRDTILLVAEKHLINLMQEALVLVNSGYAHYQTAVVVQQYFFLFGLMAELTRKIANYRQEQSVMLISDAAVFLKQIVDENDASFIFEKTGTTYHHFLIDEFQDTSSFQWDNFKHLLRNSLAEGNTNLIVGDVKQSIYRWRGSDGELLLTGLSRDVGTDYISEQVLDTNWRSFPEVIAFNNAFFAQAPAVLSSFLETTLGKEINDEQKERALEELAAIHKAYEAAAQKVGKPVQGENRGWVQVDVLDAEEGDEDLKFEEMAVASCIAKVEELQTRGYALKEITLLVRTARDGARLAEAFLQYKNTPAAKPGLRYEVLSSEALFVAASPAVQLLLAAMHVLHRPENSLVRAQVLLQKTLLDEQVGNHTTFTGGENFEELSQLLAHRDQWLRLPLYELTEKLIQHFSLHQHALSFTYLQAFQEAVFDYAKERKADIGSLLEWWEEKGQKLSVKAPDEMDAMRILTIHKSKGLEFQVVVIPFCSWQMDHHSSRDTPIWVRTSVPPFNKAGYIPVKYSSALRNTYFAEAYFRERTLIHLDNLNLLYVALTRAKEGLYLCIPQKKNGFQHDKIQHVGQLVGNVLALGEQEMVDGHYVFGTMPGFREAPKQKKEEKSPIFLKEYVSTDWRNRVQIKNKGREFFTSHQDQASVQSKVNYGIISHDILAQMKDVRELPARLQMAQVAGELSEEESQTLLLQIERLLQQPLMKQWFAQEVISRSEASILYPTGESYRPDRVVWQTENVCVIDFKTGLEKPFHAEQVKHYMKLIASIEAKPCKGYLVYLETAEIREVQP</sequence>
<dbReference type="PANTHER" id="PTHR11070">
    <property type="entry name" value="UVRD / RECB / PCRA DNA HELICASE FAMILY MEMBER"/>
    <property type="match status" value="1"/>
</dbReference>
<dbReference type="Gene3D" id="3.40.50.300">
    <property type="entry name" value="P-loop containing nucleotide triphosphate hydrolases"/>
    <property type="match status" value="3"/>
</dbReference>
<comment type="catalytic activity">
    <reaction evidence="8">
        <text>ATP + H2O = ADP + phosphate + H(+)</text>
        <dbReference type="Rhea" id="RHEA:13065"/>
        <dbReference type="ChEBI" id="CHEBI:15377"/>
        <dbReference type="ChEBI" id="CHEBI:15378"/>
        <dbReference type="ChEBI" id="CHEBI:30616"/>
        <dbReference type="ChEBI" id="CHEBI:43474"/>
        <dbReference type="ChEBI" id="CHEBI:456216"/>
        <dbReference type="EC" id="5.6.2.4"/>
    </reaction>
</comment>
<evidence type="ECO:0000259" key="10">
    <source>
        <dbReference type="PROSITE" id="PS51198"/>
    </source>
</evidence>
<comment type="caution">
    <text evidence="12">The sequence shown here is derived from an EMBL/GenBank/DDBJ whole genome shotgun (WGS) entry which is preliminary data.</text>
</comment>
<proteinExistence type="predicted"/>
<dbReference type="EMBL" id="JAUHJS010000007">
    <property type="protein sequence ID" value="MDN4166542.1"/>
    <property type="molecule type" value="Genomic_DNA"/>
</dbReference>
<evidence type="ECO:0000313" key="12">
    <source>
        <dbReference type="EMBL" id="MDN4166542.1"/>
    </source>
</evidence>
<evidence type="ECO:0000256" key="7">
    <source>
        <dbReference type="ARBA" id="ARBA00034808"/>
    </source>
</evidence>
<dbReference type="InterPro" id="IPR014016">
    <property type="entry name" value="UvrD-like_ATP-bd"/>
</dbReference>
<accession>A0ABT8F7S7</accession>
<evidence type="ECO:0000256" key="9">
    <source>
        <dbReference type="PROSITE-ProRule" id="PRU00560"/>
    </source>
</evidence>
<dbReference type="Proteomes" id="UP001168552">
    <property type="component" value="Unassembled WGS sequence"/>
</dbReference>
<dbReference type="PANTHER" id="PTHR11070:SF67">
    <property type="entry name" value="DNA 3'-5' HELICASE"/>
    <property type="match status" value="1"/>
</dbReference>
<dbReference type="InterPro" id="IPR014017">
    <property type="entry name" value="DNA_helicase_UvrD-like_C"/>
</dbReference>
<dbReference type="Gene3D" id="1.10.3170.10">
    <property type="entry name" value="Recbcd, chain B, domain 2"/>
    <property type="match status" value="1"/>
</dbReference>
<evidence type="ECO:0000256" key="1">
    <source>
        <dbReference type="ARBA" id="ARBA00022741"/>
    </source>
</evidence>
<keyword evidence="2 9" id="KW-0378">Hydrolase</keyword>
<organism evidence="12 13">
    <name type="scientific">Shiella aurantiaca</name>
    <dbReference type="NCBI Taxonomy" id="3058365"/>
    <lineage>
        <taxon>Bacteria</taxon>
        <taxon>Pseudomonadati</taxon>
        <taxon>Bacteroidota</taxon>
        <taxon>Cytophagia</taxon>
        <taxon>Cytophagales</taxon>
        <taxon>Shiellaceae</taxon>
        <taxon>Shiella</taxon>
    </lineage>
</organism>
<dbReference type="InterPro" id="IPR000212">
    <property type="entry name" value="DNA_helicase_UvrD/REP"/>
</dbReference>
<keyword evidence="4 9" id="KW-0067">ATP-binding</keyword>
<evidence type="ECO:0000256" key="8">
    <source>
        <dbReference type="ARBA" id="ARBA00048988"/>
    </source>
</evidence>
<dbReference type="RefSeq" id="WP_320005080.1">
    <property type="nucleotide sequence ID" value="NZ_JAUHJS010000007.1"/>
</dbReference>
<keyword evidence="5" id="KW-0413">Isomerase</keyword>
<feature type="domain" description="UvrD-like helicase C-terminal" evidence="11">
    <location>
        <begin position="505"/>
        <end position="762"/>
    </location>
</feature>
<evidence type="ECO:0000256" key="2">
    <source>
        <dbReference type="ARBA" id="ARBA00022801"/>
    </source>
</evidence>
<keyword evidence="13" id="KW-1185">Reference proteome</keyword>
<keyword evidence="3 9" id="KW-0347">Helicase</keyword>
<comment type="catalytic activity">
    <reaction evidence="6">
        <text>Couples ATP hydrolysis with the unwinding of duplex DNA by translocating in the 3'-5' direction.</text>
        <dbReference type="EC" id="5.6.2.4"/>
    </reaction>
</comment>
<evidence type="ECO:0000256" key="5">
    <source>
        <dbReference type="ARBA" id="ARBA00023235"/>
    </source>
</evidence>
<reference evidence="12" key="1">
    <citation type="submission" date="2023-06" db="EMBL/GenBank/DDBJ databases">
        <title>Cytophagales bacterium Strain LB-30, isolated from soil.</title>
        <authorList>
            <person name="Liu B."/>
        </authorList>
    </citation>
    <scope>NUCLEOTIDE SEQUENCE</scope>
    <source>
        <strain evidence="12">LB-30</strain>
    </source>
</reference>
<gene>
    <name evidence="12" type="ORF">QWY31_13620</name>
</gene>
<evidence type="ECO:0000256" key="4">
    <source>
        <dbReference type="ARBA" id="ARBA00022840"/>
    </source>
</evidence>
<evidence type="ECO:0000256" key="6">
    <source>
        <dbReference type="ARBA" id="ARBA00034617"/>
    </source>
</evidence>
<feature type="domain" description="UvrD-like helicase ATP-binding" evidence="10">
    <location>
        <begin position="1"/>
        <end position="466"/>
    </location>
</feature>
<dbReference type="SUPFAM" id="SSF52540">
    <property type="entry name" value="P-loop containing nucleoside triphosphate hydrolases"/>
    <property type="match status" value="1"/>
</dbReference>
<evidence type="ECO:0000259" key="11">
    <source>
        <dbReference type="PROSITE" id="PS51217"/>
    </source>
</evidence>
<evidence type="ECO:0000256" key="3">
    <source>
        <dbReference type="ARBA" id="ARBA00022806"/>
    </source>
</evidence>
<dbReference type="Pfam" id="PF00580">
    <property type="entry name" value="UvrD-helicase"/>
    <property type="match status" value="1"/>
</dbReference>
<dbReference type="InterPro" id="IPR027417">
    <property type="entry name" value="P-loop_NTPase"/>
</dbReference>
<dbReference type="Pfam" id="PF13361">
    <property type="entry name" value="UvrD_C"/>
    <property type="match status" value="1"/>
</dbReference>
<dbReference type="PROSITE" id="PS51217">
    <property type="entry name" value="UVRD_HELICASE_CTER"/>
    <property type="match status" value="1"/>
</dbReference>
<dbReference type="PROSITE" id="PS51198">
    <property type="entry name" value="UVRD_HELICASE_ATP_BIND"/>
    <property type="match status" value="1"/>
</dbReference>